<dbReference type="InterPro" id="IPR001173">
    <property type="entry name" value="Glyco_trans_2-like"/>
</dbReference>
<feature type="domain" description="Glycosyltransferase 2-like" evidence="1">
    <location>
        <begin position="2"/>
        <end position="133"/>
    </location>
</feature>
<dbReference type="Pfam" id="PF00535">
    <property type="entry name" value="Glycos_transf_2"/>
    <property type="match status" value="1"/>
</dbReference>
<reference evidence="3" key="1">
    <citation type="journal article" date="2019" name="Int. J. Syst. Evol. Microbiol.">
        <title>The Global Catalogue of Microorganisms (GCM) 10K type strain sequencing project: providing services to taxonomists for standard genome sequencing and annotation.</title>
        <authorList>
            <consortium name="The Broad Institute Genomics Platform"/>
            <consortium name="The Broad Institute Genome Sequencing Center for Infectious Disease"/>
            <person name="Wu L."/>
            <person name="Ma J."/>
        </authorList>
    </citation>
    <scope>NUCLEOTIDE SEQUENCE [LARGE SCALE GENOMIC DNA]</scope>
    <source>
        <strain evidence="3">CCUG 60524</strain>
    </source>
</reference>
<sequence length="171" mass="19295">MVVGDGCTDDTESRIKALGDHRIKFINLPERFGEQAGPNSVGMKLAEAPYVAFLNQDDYWFPNHLELAVGDLERSGADIYWSRAAFFTNRGAWDDRAFFCDASPNGRRFEDLYDGNFRLAEPMSAWVARRDSLDRLGPMKLASQTAQMPIVEYSQRACRTGMRLEAGEEVT</sequence>
<comment type="caution">
    <text evidence="2">The sequence shown here is derived from an EMBL/GenBank/DDBJ whole genome shotgun (WGS) entry which is preliminary data.</text>
</comment>
<dbReference type="InterPro" id="IPR029044">
    <property type="entry name" value="Nucleotide-diphossugar_trans"/>
</dbReference>
<proteinExistence type="predicted"/>
<dbReference type="SUPFAM" id="SSF53448">
    <property type="entry name" value="Nucleotide-diphospho-sugar transferases"/>
    <property type="match status" value="1"/>
</dbReference>
<accession>A0ABW3IYY4</accession>
<name>A0ABW3IYY4_9RHOB</name>
<dbReference type="Proteomes" id="UP001597108">
    <property type="component" value="Unassembled WGS sequence"/>
</dbReference>
<dbReference type="Gene3D" id="3.90.550.10">
    <property type="entry name" value="Spore Coat Polysaccharide Biosynthesis Protein SpsA, Chain A"/>
    <property type="match status" value="1"/>
</dbReference>
<dbReference type="CDD" id="cd00761">
    <property type="entry name" value="Glyco_tranf_GTA_type"/>
    <property type="match status" value="1"/>
</dbReference>
<organism evidence="2 3">
    <name type="scientific">Tropicimonas aquimaris</name>
    <dbReference type="NCBI Taxonomy" id="914152"/>
    <lineage>
        <taxon>Bacteria</taxon>
        <taxon>Pseudomonadati</taxon>
        <taxon>Pseudomonadota</taxon>
        <taxon>Alphaproteobacteria</taxon>
        <taxon>Rhodobacterales</taxon>
        <taxon>Roseobacteraceae</taxon>
        <taxon>Tropicimonas</taxon>
    </lineage>
</organism>
<keyword evidence="3" id="KW-1185">Reference proteome</keyword>
<gene>
    <name evidence="2" type="ORF">ACFQ2S_24780</name>
</gene>
<protein>
    <submittedName>
        <fullName evidence="2">Glycosyltransferase family 2 protein</fullName>
    </submittedName>
</protein>
<evidence type="ECO:0000313" key="2">
    <source>
        <dbReference type="EMBL" id="MFD0982850.1"/>
    </source>
</evidence>
<evidence type="ECO:0000259" key="1">
    <source>
        <dbReference type="Pfam" id="PF00535"/>
    </source>
</evidence>
<dbReference type="EMBL" id="JBHTJT010000072">
    <property type="protein sequence ID" value="MFD0982850.1"/>
    <property type="molecule type" value="Genomic_DNA"/>
</dbReference>
<evidence type="ECO:0000313" key="3">
    <source>
        <dbReference type="Proteomes" id="UP001597108"/>
    </source>
</evidence>
<feature type="non-terminal residue" evidence="2">
    <location>
        <position position="171"/>
    </location>
</feature>